<dbReference type="InterPro" id="IPR036737">
    <property type="entry name" value="OmpA-like_sf"/>
</dbReference>
<dbReference type="InterPro" id="IPR006665">
    <property type="entry name" value="OmpA-like"/>
</dbReference>
<feature type="chain" id="PRO_5003929849" description="OmpA-like domain-containing protein" evidence="2">
    <location>
        <begin position="18"/>
        <end position="148"/>
    </location>
</feature>
<keyword evidence="5" id="KW-1185">Reference proteome</keyword>
<evidence type="ECO:0000313" key="5">
    <source>
        <dbReference type="Proteomes" id="UP000009881"/>
    </source>
</evidence>
<dbReference type="InterPro" id="IPR050330">
    <property type="entry name" value="Bact_OuterMem_StrucFunc"/>
</dbReference>
<evidence type="ECO:0000256" key="1">
    <source>
        <dbReference type="PROSITE-ProRule" id="PRU00473"/>
    </source>
</evidence>
<feature type="domain" description="OmpA-like" evidence="3">
    <location>
        <begin position="34"/>
        <end position="147"/>
    </location>
</feature>
<organism evidence="4 5">
    <name type="scientific">Caenispirillum salinarum AK4</name>
    <dbReference type="NCBI Taxonomy" id="1238182"/>
    <lineage>
        <taxon>Bacteria</taxon>
        <taxon>Pseudomonadati</taxon>
        <taxon>Pseudomonadota</taxon>
        <taxon>Alphaproteobacteria</taxon>
        <taxon>Rhodospirillales</taxon>
        <taxon>Novispirillaceae</taxon>
        <taxon>Caenispirillum</taxon>
    </lineage>
</organism>
<keyword evidence="1" id="KW-0472">Membrane</keyword>
<name>K9H041_9PROT</name>
<dbReference type="GO" id="GO:0016020">
    <property type="term" value="C:membrane"/>
    <property type="evidence" value="ECO:0007669"/>
    <property type="project" value="UniProtKB-UniRule"/>
</dbReference>
<dbReference type="STRING" id="1238182.C882_4249"/>
<feature type="signal peptide" evidence="2">
    <location>
        <begin position="1"/>
        <end position="17"/>
    </location>
</feature>
<dbReference type="AlphaFoldDB" id="K9H041"/>
<reference evidence="4 5" key="1">
    <citation type="journal article" date="2013" name="Genome Announc.">
        <title>Draft Genome Sequence of an Alphaproteobacterium, Caenispirillum salinarum AK4(T), Isolated from a Solar Saltern.</title>
        <authorList>
            <person name="Khatri I."/>
            <person name="Singh A."/>
            <person name="Korpole S."/>
            <person name="Pinnaka A.K."/>
            <person name="Subramanian S."/>
        </authorList>
    </citation>
    <scope>NUCLEOTIDE SEQUENCE [LARGE SCALE GENOMIC DNA]</scope>
    <source>
        <strain evidence="4 5">AK4</strain>
    </source>
</reference>
<dbReference type="EMBL" id="ANHY01000007">
    <property type="protein sequence ID" value="EKV30912.1"/>
    <property type="molecule type" value="Genomic_DNA"/>
</dbReference>
<dbReference type="PANTHER" id="PTHR30329">
    <property type="entry name" value="STATOR ELEMENT OF FLAGELLAR MOTOR COMPLEX"/>
    <property type="match status" value="1"/>
</dbReference>
<dbReference type="eggNOG" id="COG2885">
    <property type="taxonomic scope" value="Bacteria"/>
</dbReference>
<accession>K9H041</accession>
<protein>
    <recommendedName>
        <fullName evidence="3">OmpA-like domain-containing protein</fullName>
    </recommendedName>
</protein>
<gene>
    <name evidence="4" type="ORF">C882_4249</name>
</gene>
<dbReference type="PROSITE" id="PS51123">
    <property type="entry name" value="OMPA_2"/>
    <property type="match status" value="1"/>
</dbReference>
<comment type="caution">
    <text evidence="4">The sequence shown here is derived from an EMBL/GenBank/DDBJ whole genome shotgun (WGS) entry which is preliminary data.</text>
</comment>
<evidence type="ECO:0000256" key="2">
    <source>
        <dbReference type="SAM" id="SignalP"/>
    </source>
</evidence>
<dbReference type="Pfam" id="PF00691">
    <property type="entry name" value="OmpA"/>
    <property type="match status" value="1"/>
</dbReference>
<dbReference type="Proteomes" id="UP000009881">
    <property type="component" value="Unassembled WGS sequence"/>
</dbReference>
<evidence type="ECO:0000259" key="3">
    <source>
        <dbReference type="PROSITE" id="PS51123"/>
    </source>
</evidence>
<proteinExistence type="predicted"/>
<dbReference type="Gene3D" id="3.30.1330.60">
    <property type="entry name" value="OmpA-like domain"/>
    <property type="match status" value="1"/>
</dbReference>
<evidence type="ECO:0000313" key="4">
    <source>
        <dbReference type="EMBL" id="EKV30912.1"/>
    </source>
</evidence>
<sequence>MPMVFRSLALAATIASAAVAVPDARAADPDCHRVARGGQTARATVYFDTGKTTIAAHHRKELERVAYDAKYQIKVCLIGQADRQGNPEYNKRLALKRAQAVRALLIDYGVPAGVLVPVSVGEAYGAFGGDYKDGQERRVEVHFPRRYE</sequence>
<keyword evidence="2" id="KW-0732">Signal</keyword>
<dbReference type="SUPFAM" id="SSF103088">
    <property type="entry name" value="OmpA-like"/>
    <property type="match status" value="1"/>
</dbReference>
<dbReference type="CDD" id="cd07185">
    <property type="entry name" value="OmpA_C-like"/>
    <property type="match status" value="1"/>
</dbReference>
<dbReference type="PANTHER" id="PTHR30329:SF21">
    <property type="entry name" value="LIPOPROTEIN YIAD-RELATED"/>
    <property type="match status" value="1"/>
</dbReference>